<feature type="transmembrane region" description="Helical" evidence="3">
    <location>
        <begin position="21"/>
        <end position="43"/>
    </location>
</feature>
<keyword evidence="1 3" id="KW-0813">Transport</keyword>
<feature type="transmembrane region" description="Helical" evidence="3">
    <location>
        <begin position="63"/>
        <end position="86"/>
    </location>
</feature>
<reference evidence="4 5" key="1">
    <citation type="journal article" date="2010" name="Stand. Genomic Sci.">
        <title>Complete genome sequence of Conexibacter woesei type strain (ID131577).</title>
        <authorList>
            <person name="Pukall R."/>
            <person name="Lapidus A."/>
            <person name="Glavina Del Rio T."/>
            <person name="Copeland A."/>
            <person name="Tice H."/>
            <person name="Cheng J.-F."/>
            <person name="Lucas S."/>
            <person name="Chen F."/>
            <person name="Nolan M."/>
            <person name="Bruce D."/>
            <person name="Goodwin L."/>
            <person name="Pitluck S."/>
            <person name="Mavromatis K."/>
            <person name="Ivanova N."/>
            <person name="Ovchinnikova G."/>
            <person name="Pati A."/>
            <person name="Chen A."/>
            <person name="Palaniappan K."/>
            <person name="Land M."/>
            <person name="Hauser L."/>
            <person name="Chang Y.-J."/>
            <person name="Jeffries C.D."/>
            <person name="Chain P."/>
            <person name="Meincke L."/>
            <person name="Sims D."/>
            <person name="Brettin T."/>
            <person name="Detter J.C."/>
            <person name="Rohde M."/>
            <person name="Goeker M."/>
            <person name="Bristow J."/>
            <person name="Eisen J.A."/>
            <person name="Markowitz V."/>
            <person name="Kyrpides N.C."/>
            <person name="Klenk H.-P."/>
            <person name="Hugenholtz P."/>
        </authorList>
    </citation>
    <scope>NUCLEOTIDE SEQUENCE [LARGE SCALE GENOMIC DNA]</scope>
    <source>
        <strain evidence="5">DSM 14684 / CIP 108061 / JCM 11494 / NBRC 100937 / ID131577</strain>
    </source>
</reference>
<evidence type="ECO:0000256" key="1">
    <source>
        <dbReference type="ARBA" id="ARBA00022448"/>
    </source>
</evidence>
<dbReference type="GO" id="GO:0033179">
    <property type="term" value="C:proton-transporting V-type ATPase, V0 domain"/>
    <property type="evidence" value="ECO:0007669"/>
    <property type="project" value="InterPro"/>
</dbReference>
<dbReference type="KEGG" id="cwo:Cwoe_0898"/>
<dbReference type="HOGENOM" id="CLU_032303_1_0_11"/>
<evidence type="ECO:0008006" key="6">
    <source>
        <dbReference type="Google" id="ProtNLM"/>
    </source>
</evidence>
<keyword evidence="3" id="KW-0812">Transmembrane</keyword>
<gene>
    <name evidence="4" type="ordered locus">Cwoe_0898</name>
</gene>
<evidence type="ECO:0000256" key="3">
    <source>
        <dbReference type="RuleBase" id="RU363060"/>
    </source>
</evidence>
<dbReference type="InterPro" id="IPR000245">
    <property type="entry name" value="ATPase_proteolipid_csu"/>
</dbReference>
<dbReference type="InterPro" id="IPR018723">
    <property type="entry name" value="DUF2254_membrane"/>
</dbReference>
<dbReference type="RefSeq" id="WP_012932384.1">
    <property type="nucleotide sequence ID" value="NC_013739.1"/>
</dbReference>
<dbReference type="eggNOG" id="COG4325">
    <property type="taxonomic scope" value="Bacteria"/>
</dbReference>
<comment type="similarity">
    <text evidence="3">Belongs to the V-ATPase proteolipid subunit family.</text>
</comment>
<evidence type="ECO:0000313" key="5">
    <source>
        <dbReference type="Proteomes" id="UP000008229"/>
    </source>
</evidence>
<dbReference type="PRINTS" id="PR00122">
    <property type="entry name" value="VACATPASE"/>
</dbReference>
<sequence>MTVRARTWGLRFRLREWLDRSWIVIPSAYVAAALVLGKVVPALEGDGGGPFGLSLAPDSARDILQAVAGGMISFTGLVVSVAVVVVQFGAGQYSPRLVLRFRRDPAVKHALGIFIAPALYALVSLGDVGGPGDQQVPNLTVALALALLVGAIIAFFLLIARLLDLLRPRRLYDQLRLGCERAIDQVYPRRLDAATAAAQPLQLPGAEPIVHRGTNGVLSAVDMPRLVHAAGAAGAVVELPIRVGEYVWNGEPLLLVHGGAAISERELTRAMIVSEERTFTQDPPFALRTIVDIALRALSPAVNDPTTAVQALDTLETLLHRLAGRDLGIGRLHDAGGELRVVYPAADWVELLDLALTEIRSYGTGSHQVARRLRALLLGLLERVPAPRRAAVEHQLALLDASVARSFPDGERELATVADHTGLGGRTEPRED</sequence>
<evidence type="ECO:0000313" key="4">
    <source>
        <dbReference type="EMBL" id="ADB49331.1"/>
    </source>
</evidence>
<feature type="transmembrane region" description="Helical" evidence="3">
    <location>
        <begin position="143"/>
        <end position="163"/>
    </location>
</feature>
<name>D3FBG2_CONWI</name>
<keyword evidence="3" id="KW-1133">Transmembrane helix</keyword>
<dbReference type="Pfam" id="PF10011">
    <property type="entry name" value="DUF2254"/>
    <property type="match status" value="1"/>
</dbReference>
<dbReference type="Proteomes" id="UP000008229">
    <property type="component" value="Chromosome"/>
</dbReference>
<keyword evidence="3" id="KW-0472">Membrane</keyword>
<accession>D3FBG2</accession>
<dbReference type="EMBL" id="CP001854">
    <property type="protein sequence ID" value="ADB49331.1"/>
    <property type="molecule type" value="Genomic_DNA"/>
</dbReference>
<organism evidence="4 5">
    <name type="scientific">Conexibacter woesei (strain DSM 14684 / CCUG 47730 / CIP 108061 / JCM 11494 / NBRC 100937 / ID131577)</name>
    <dbReference type="NCBI Taxonomy" id="469383"/>
    <lineage>
        <taxon>Bacteria</taxon>
        <taxon>Bacillati</taxon>
        <taxon>Actinomycetota</taxon>
        <taxon>Thermoleophilia</taxon>
        <taxon>Solirubrobacterales</taxon>
        <taxon>Conexibacteraceae</taxon>
        <taxon>Conexibacter</taxon>
    </lineage>
</organism>
<keyword evidence="2 3" id="KW-0406">Ion transport</keyword>
<dbReference type="OrthoDB" id="2955631at2"/>
<keyword evidence="5" id="KW-1185">Reference proteome</keyword>
<dbReference type="AlphaFoldDB" id="D3FBG2"/>
<dbReference type="GO" id="GO:0046961">
    <property type="term" value="F:proton-transporting ATPase activity, rotational mechanism"/>
    <property type="evidence" value="ECO:0007669"/>
    <property type="project" value="InterPro"/>
</dbReference>
<evidence type="ECO:0000256" key="2">
    <source>
        <dbReference type="ARBA" id="ARBA00023065"/>
    </source>
</evidence>
<proteinExistence type="inferred from homology"/>
<reference evidence="5" key="2">
    <citation type="submission" date="2010-01" db="EMBL/GenBank/DDBJ databases">
        <title>The complete genome of Conexibacter woesei DSM 14684.</title>
        <authorList>
            <consortium name="US DOE Joint Genome Institute (JGI-PGF)"/>
            <person name="Lucas S."/>
            <person name="Copeland A."/>
            <person name="Lapidus A."/>
            <person name="Glavina del Rio T."/>
            <person name="Dalin E."/>
            <person name="Tice H."/>
            <person name="Bruce D."/>
            <person name="Goodwin L."/>
            <person name="Pitluck S."/>
            <person name="Kyrpides N."/>
            <person name="Mavromatis K."/>
            <person name="Ivanova N."/>
            <person name="Mikhailova N."/>
            <person name="Chertkov O."/>
            <person name="Brettin T."/>
            <person name="Detter J.C."/>
            <person name="Han C."/>
            <person name="Larimer F."/>
            <person name="Land M."/>
            <person name="Hauser L."/>
            <person name="Markowitz V."/>
            <person name="Cheng J.-F."/>
            <person name="Hugenholtz P."/>
            <person name="Woyke T."/>
            <person name="Wu D."/>
            <person name="Pukall R."/>
            <person name="Steenblock K."/>
            <person name="Schneider S."/>
            <person name="Klenk H.-P."/>
            <person name="Eisen J.A."/>
        </authorList>
    </citation>
    <scope>NUCLEOTIDE SEQUENCE [LARGE SCALE GENOMIC DNA]</scope>
    <source>
        <strain evidence="5">DSM 14684 / CIP 108061 / JCM 11494 / NBRC 100937 / ID131577</strain>
    </source>
</reference>
<feature type="transmembrane region" description="Helical" evidence="3">
    <location>
        <begin position="106"/>
        <end position="123"/>
    </location>
</feature>
<dbReference type="STRING" id="469383.Cwoe_0898"/>
<protein>
    <recommendedName>
        <fullName evidence="6">DUF2254 domain-containing protein</fullName>
    </recommendedName>
</protein>